<dbReference type="Pfam" id="PF00441">
    <property type="entry name" value="Acyl-CoA_dh_1"/>
    <property type="match status" value="1"/>
</dbReference>
<name>A0ABY1QRN5_9BURK</name>
<proteinExistence type="inferred from homology"/>
<protein>
    <submittedName>
        <fullName evidence="8">Acyl-CoA dehydrogenase</fullName>
    </submittedName>
</protein>
<feature type="domain" description="Acyl-CoA dehydrogenase/oxidase C-terminal" evidence="6">
    <location>
        <begin position="176"/>
        <end position="309"/>
    </location>
</feature>
<keyword evidence="4" id="KW-0274">FAD</keyword>
<evidence type="ECO:0000313" key="8">
    <source>
        <dbReference type="EMBL" id="SMP78969.1"/>
    </source>
</evidence>
<keyword evidence="3" id="KW-0285">Flavoprotein</keyword>
<dbReference type="InterPro" id="IPR009075">
    <property type="entry name" value="AcylCo_DH/oxidase_C"/>
</dbReference>
<dbReference type="RefSeq" id="WP_283445188.1">
    <property type="nucleotide sequence ID" value="NZ_FXUL01000030.1"/>
</dbReference>
<evidence type="ECO:0000259" key="7">
    <source>
        <dbReference type="Pfam" id="PF02771"/>
    </source>
</evidence>
<dbReference type="EMBL" id="FXUL01000030">
    <property type="protein sequence ID" value="SMP78969.1"/>
    <property type="molecule type" value="Genomic_DNA"/>
</dbReference>
<dbReference type="PANTHER" id="PTHR43884:SF20">
    <property type="entry name" value="ACYL-COA DEHYDROGENASE FADE28"/>
    <property type="match status" value="1"/>
</dbReference>
<dbReference type="InterPro" id="IPR036250">
    <property type="entry name" value="AcylCo_DH-like_C"/>
</dbReference>
<keyword evidence="9" id="KW-1185">Reference proteome</keyword>
<dbReference type="PANTHER" id="PTHR43884">
    <property type="entry name" value="ACYL-COA DEHYDROGENASE"/>
    <property type="match status" value="1"/>
</dbReference>
<dbReference type="SUPFAM" id="SSF47203">
    <property type="entry name" value="Acyl-CoA dehydrogenase C-terminal domain-like"/>
    <property type="match status" value="1"/>
</dbReference>
<reference evidence="8 9" key="1">
    <citation type="submission" date="2017-05" db="EMBL/GenBank/DDBJ databases">
        <authorList>
            <person name="Varghese N."/>
            <person name="Submissions S."/>
        </authorList>
    </citation>
    <scope>NUCLEOTIDE SEQUENCE [LARGE SCALE GENOMIC DNA]</scope>
    <source>
        <strain evidence="8 9">DSM 26001</strain>
    </source>
</reference>
<comment type="caution">
    <text evidence="8">The sequence shown here is derived from an EMBL/GenBank/DDBJ whole genome shotgun (WGS) entry which is preliminary data.</text>
</comment>
<keyword evidence="5" id="KW-0560">Oxidoreductase</keyword>
<organism evidence="8 9">
    <name type="scientific">Noviherbaspirillum suwonense</name>
    <dbReference type="NCBI Taxonomy" id="1224511"/>
    <lineage>
        <taxon>Bacteria</taxon>
        <taxon>Pseudomonadati</taxon>
        <taxon>Pseudomonadota</taxon>
        <taxon>Betaproteobacteria</taxon>
        <taxon>Burkholderiales</taxon>
        <taxon>Oxalobacteraceae</taxon>
        <taxon>Noviherbaspirillum</taxon>
    </lineage>
</organism>
<sequence length="326" mass="33647">MFAEAIEQILKLKCTPAAVRAIEAGGAPTALWTAIADAGFLEMLTPEAAGGAGLPLAELYQVLVTLARYGMPVPLAQSIAARALMQGAEAPAGMITLAPALRITSAGMTCPLVPFGALAEHVLAADGEDLLLLPGDCAVRTATGVRGSLVATLAWKTGQETLRLPGQGGAVAVFGAALHAALLAGAMHKVFDMTLAYANDRRQFGKSIGKFQAIQHQISEMAEQVVAASIAAEAAFQSDGNLPALLSSAIAKSRASEAAVPVASIAHAVHGAIGVTEEYDLQLYTRRLHEWRIAHGSEACWNHVIGQAVLASTAPGISDFVRSTVA</sequence>
<dbReference type="Proteomes" id="UP001158049">
    <property type="component" value="Unassembled WGS sequence"/>
</dbReference>
<dbReference type="SUPFAM" id="SSF56645">
    <property type="entry name" value="Acyl-CoA dehydrogenase NM domain-like"/>
    <property type="match status" value="1"/>
</dbReference>
<dbReference type="Gene3D" id="1.20.140.10">
    <property type="entry name" value="Butyryl-CoA Dehydrogenase, subunit A, domain 3"/>
    <property type="match status" value="1"/>
</dbReference>
<evidence type="ECO:0000259" key="6">
    <source>
        <dbReference type="Pfam" id="PF00441"/>
    </source>
</evidence>
<evidence type="ECO:0000256" key="1">
    <source>
        <dbReference type="ARBA" id="ARBA00001974"/>
    </source>
</evidence>
<evidence type="ECO:0000256" key="4">
    <source>
        <dbReference type="ARBA" id="ARBA00022827"/>
    </source>
</evidence>
<evidence type="ECO:0000256" key="5">
    <source>
        <dbReference type="ARBA" id="ARBA00023002"/>
    </source>
</evidence>
<evidence type="ECO:0000256" key="2">
    <source>
        <dbReference type="ARBA" id="ARBA00009347"/>
    </source>
</evidence>
<feature type="domain" description="Acyl-CoA dehydrogenase/oxidase N-terminal" evidence="7">
    <location>
        <begin position="1"/>
        <end position="84"/>
    </location>
</feature>
<dbReference type="Gene3D" id="1.10.540.10">
    <property type="entry name" value="Acyl-CoA dehydrogenase/oxidase, N-terminal domain"/>
    <property type="match status" value="1"/>
</dbReference>
<dbReference type="InterPro" id="IPR009100">
    <property type="entry name" value="AcylCoA_DH/oxidase_NM_dom_sf"/>
</dbReference>
<evidence type="ECO:0000313" key="9">
    <source>
        <dbReference type="Proteomes" id="UP001158049"/>
    </source>
</evidence>
<accession>A0ABY1QRN5</accession>
<evidence type="ECO:0000256" key="3">
    <source>
        <dbReference type="ARBA" id="ARBA00022630"/>
    </source>
</evidence>
<comment type="similarity">
    <text evidence="2">Belongs to the acyl-CoA dehydrogenase family.</text>
</comment>
<dbReference type="InterPro" id="IPR013786">
    <property type="entry name" value="AcylCoA_DH/ox_N"/>
</dbReference>
<gene>
    <name evidence="8" type="ORF">SAMN06295970_13021</name>
</gene>
<comment type="cofactor">
    <cofactor evidence="1">
        <name>FAD</name>
        <dbReference type="ChEBI" id="CHEBI:57692"/>
    </cofactor>
</comment>
<dbReference type="InterPro" id="IPR037069">
    <property type="entry name" value="AcylCoA_DH/ox_N_sf"/>
</dbReference>
<dbReference type="Pfam" id="PF02771">
    <property type="entry name" value="Acyl-CoA_dh_N"/>
    <property type="match status" value="1"/>
</dbReference>